<organism evidence="1 2">
    <name type="scientific">Massilia yuzhufengensis</name>
    <dbReference type="NCBI Taxonomy" id="1164594"/>
    <lineage>
        <taxon>Bacteria</taxon>
        <taxon>Pseudomonadati</taxon>
        <taxon>Pseudomonadota</taxon>
        <taxon>Betaproteobacteria</taxon>
        <taxon>Burkholderiales</taxon>
        <taxon>Oxalobacteraceae</taxon>
        <taxon>Telluria group</taxon>
        <taxon>Massilia</taxon>
    </lineage>
</organism>
<proteinExistence type="predicted"/>
<name>A0A1I1QJY7_9BURK</name>
<dbReference type="OrthoDB" id="8688776at2"/>
<gene>
    <name evidence="1" type="ORF">SAMN05216204_11968</name>
</gene>
<dbReference type="EMBL" id="FOLD01000019">
    <property type="protein sequence ID" value="SFD22464.1"/>
    <property type="molecule type" value="Genomic_DNA"/>
</dbReference>
<dbReference type="RefSeq" id="WP_091875541.1">
    <property type="nucleotide sequence ID" value="NZ_FOLD01000019.1"/>
</dbReference>
<sequence>MTRSRLSLWGAALALPLLLSGCLEVDQHPGWLRGEFAGKPDNRPYQVRFHNDRLAWAAAQNNRNQKQNEYNRANP</sequence>
<dbReference type="AlphaFoldDB" id="A0A1I1QJY7"/>
<protein>
    <recommendedName>
        <fullName evidence="3">Lipoprotein</fullName>
    </recommendedName>
</protein>
<accession>A0A1I1QJY7</accession>
<reference evidence="2" key="1">
    <citation type="submission" date="2016-10" db="EMBL/GenBank/DDBJ databases">
        <authorList>
            <person name="Varghese N."/>
            <person name="Submissions S."/>
        </authorList>
    </citation>
    <scope>NUCLEOTIDE SEQUENCE [LARGE SCALE GENOMIC DNA]</scope>
    <source>
        <strain evidence="2">CGMCC 1.12041</strain>
    </source>
</reference>
<evidence type="ECO:0008006" key="3">
    <source>
        <dbReference type="Google" id="ProtNLM"/>
    </source>
</evidence>
<evidence type="ECO:0000313" key="1">
    <source>
        <dbReference type="EMBL" id="SFD22464.1"/>
    </source>
</evidence>
<dbReference type="STRING" id="1164594.SAMN05216204_11968"/>
<evidence type="ECO:0000313" key="2">
    <source>
        <dbReference type="Proteomes" id="UP000198639"/>
    </source>
</evidence>
<keyword evidence="2" id="KW-1185">Reference proteome</keyword>
<dbReference type="Proteomes" id="UP000198639">
    <property type="component" value="Unassembled WGS sequence"/>
</dbReference>
<dbReference type="PROSITE" id="PS51257">
    <property type="entry name" value="PROKAR_LIPOPROTEIN"/>
    <property type="match status" value="1"/>
</dbReference>